<organism evidence="1 2">
    <name type="scientific">Mycolicibacterium fallax</name>
    <name type="common">Mycobacterium fallax</name>
    <dbReference type="NCBI Taxonomy" id="1793"/>
    <lineage>
        <taxon>Bacteria</taxon>
        <taxon>Bacillati</taxon>
        <taxon>Actinomycetota</taxon>
        <taxon>Actinomycetes</taxon>
        <taxon>Mycobacteriales</taxon>
        <taxon>Mycobacteriaceae</taxon>
        <taxon>Mycolicibacterium</taxon>
    </lineage>
</organism>
<name>A0A1X1RI82_MYCFA</name>
<gene>
    <name evidence="1" type="ORF">AWC04_04680</name>
</gene>
<evidence type="ECO:0000313" key="2">
    <source>
        <dbReference type="Proteomes" id="UP000193484"/>
    </source>
</evidence>
<dbReference type="AlphaFoldDB" id="A0A1X1RI82"/>
<accession>A0A1X1RI82</accession>
<dbReference type="STRING" id="1793.AWC04_04680"/>
<protein>
    <submittedName>
        <fullName evidence="1">Peptidase</fullName>
    </submittedName>
</protein>
<dbReference type="SUPFAM" id="SSF55486">
    <property type="entry name" value="Metalloproteases ('zincins'), catalytic domain"/>
    <property type="match status" value="1"/>
</dbReference>
<keyword evidence="2" id="KW-1185">Reference proteome</keyword>
<evidence type="ECO:0000313" key="1">
    <source>
        <dbReference type="EMBL" id="ORV06749.1"/>
    </source>
</evidence>
<dbReference type="PROSITE" id="PS51257">
    <property type="entry name" value="PROKAR_LIPOPROTEIN"/>
    <property type="match status" value="1"/>
</dbReference>
<proteinExistence type="predicted"/>
<comment type="caution">
    <text evidence="1">The sequence shown here is derived from an EMBL/GenBank/DDBJ whole genome shotgun (WGS) entry which is preliminary data.</text>
</comment>
<dbReference type="EMBL" id="LQOJ01000020">
    <property type="protein sequence ID" value="ORV06749.1"/>
    <property type="molecule type" value="Genomic_DNA"/>
</dbReference>
<dbReference type="Proteomes" id="UP000193484">
    <property type="component" value="Unassembled WGS sequence"/>
</dbReference>
<sequence length="483" mass="50429">MKLRVKHTSLAGLAAAVVLVLAGCGGVVEGQATSSLYNPSRVGGMAVTEGPSGLRPDGPAPIGAVINTDNGDIDKLATLSINDLEEYWENNYSPALPGTFRPVDSLMSYDAREHGPEFCGHDTYEVVNASYCLGNRQISWDRGLFLPIAKKFFGELAVTGVLSHEYGHALQRMANLTNPRRTSVLVAEQQADCFAGDYLRWVAEGSSTRFELSTGEGLNKVLAGLLVLRDPVLSPLDDPGDGHGTAIERISAFQLGFTSGSSACAGIDAAEIKRRQGDLPDSLKVDPLGGLISRDAEIDEELLGNAMEVLGAVYAPANPPTLALTESPCADAEATPPVSYCPSTNTIAVDLPGLQKVGQPASEKNLVLVQGDNSALALLTSRYALAVQQGRDMPLRGAVVGLRTACLTGAAQRAMAQEVKTPSGATLVLTAGDIDEAVAGLLSNGLAASDVDGGTVPAGFTRIVAYRSGLVGANLEDCYSRFG</sequence>
<dbReference type="RefSeq" id="WP_085093581.1">
    <property type="nucleotide sequence ID" value="NZ_AP022603.1"/>
</dbReference>
<dbReference type="OrthoDB" id="5168289at2"/>
<reference evidence="1 2" key="1">
    <citation type="submission" date="2016-01" db="EMBL/GenBank/DDBJ databases">
        <title>The new phylogeny of the genus Mycobacterium.</title>
        <authorList>
            <person name="Tarcisio F."/>
            <person name="Conor M."/>
            <person name="Antonella G."/>
            <person name="Elisabetta G."/>
            <person name="Giulia F.S."/>
            <person name="Sara T."/>
            <person name="Anna F."/>
            <person name="Clotilde B."/>
            <person name="Roberto B."/>
            <person name="Veronica D.S."/>
            <person name="Fabio R."/>
            <person name="Monica P."/>
            <person name="Olivier J."/>
            <person name="Enrico T."/>
            <person name="Nicola S."/>
        </authorList>
    </citation>
    <scope>NUCLEOTIDE SEQUENCE [LARGE SCALE GENOMIC DNA]</scope>
    <source>
        <strain evidence="1 2">DSM 44179</strain>
    </source>
</reference>